<sequence>MAVEEAVIPAETPAPALGEPMDIMTFELSRFCRLDCEGVLEDKLVAPSPGKPARSLKDYAIIDSGCSGSMTGDKDKLSDFKGYKGSLMWSRPANQKFNFSFDDSNWDARQFQRSYCKDAQALQLKGCSFSTTASESRYCISLSRYSNHHMITDAVQGSSDTYKYWLHNTEKVMKTKEVNIEEKEASNVKSGKTEEQDLRHLKVTAIQEHLLQGP</sequence>
<reference evidence="1" key="2">
    <citation type="submission" date="2022-01" db="EMBL/GenBank/DDBJ databases">
        <authorList>
            <person name="Yamashiro T."/>
            <person name="Shiraishi A."/>
            <person name="Satake H."/>
            <person name="Nakayama K."/>
        </authorList>
    </citation>
    <scope>NUCLEOTIDE SEQUENCE</scope>
</reference>
<gene>
    <name evidence="1" type="ORF">Tco_1112865</name>
</gene>
<proteinExistence type="predicted"/>
<evidence type="ECO:0000313" key="1">
    <source>
        <dbReference type="EMBL" id="GJU02527.1"/>
    </source>
</evidence>
<dbReference type="EMBL" id="BQNB010021069">
    <property type="protein sequence ID" value="GJU02527.1"/>
    <property type="molecule type" value="Genomic_DNA"/>
</dbReference>
<reference evidence="1" key="1">
    <citation type="journal article" date="2022" name="Int. J. Mol. Sci.">
        <title>Draft Genome of Tanacetum Coccineum: Genomic Comparison of Closely Related Tanacetum-Family Plants.</title>
        <authorList>
            <person name="Yamashiro T."/>
            <person name="Shiraishi A."/>
            <person name="Nakayama K."/>
            <person name="Satake H."/>
        </authorList>
    </citation>
    <scope>NUCLEOTIDE SEQUENCE</scope>
</reference>
<comment type="caution">
    <text evidence="1">The sequence shown here is derived from an EMBL/GenBank/DDBJ whole genome shotgun (WGS) entry which is preliminary data.</text>
</comment>
<organism evidence="1 2">
    <name type="scientific">Tanacetum coccineum</name>
    <dbReference type="NCBI Taxonomy" id="301880"/>
    <lineage>
        <taxon>Eukaryota</taxon>
        <taxon>Viridiplantae</taxon>
        <taxon>Streptophyta</taxon>
        <taxon>Embryophyta</taxon>
        <taxon>Tracheophyta</taxon>
        <taxon>Spermatophyta</taxon>
        <taxon>Magnoliopsida</taxon>
        <taxon>eudicotyledons</taxon>
        <taxon>Gunneridae</taxon>
        <taxon>Pentapetalae</taxon>
        <taxon>asterids</taxon>
        <taxon>campanulids</taxon>
        <taxon>Asterales</taxon>
        <taxon>Asteraceae</taxon>
        <taxon>Asteroideae</taxon>
        <taxon>Anthemideae</taxon>
        <taxon>Anthemidinae</taxon>
        <taxon>Tanacetum</taxon>
    </lineage>
</organism>
<keyword evidence="2" id="KW-1185">Reference proteome</keyword>
<protein>
    <submittedName>
        <fullName evidence="1">Uncharacterized protein</fullName>
    </submittedName>
</protein>
<evidence type="ECO:0000313" key="2">
    <source>
        <dbReference type="Proteomes" id="UP001151760"/>
    </source>
</evidence>
<name>A0ABQ5IQL5_9ASTR</name>
<dbReference type="Proteomes" id="UP001151760">
    <property type="component" value="Unassembled WGS sequence"/>
</dbReference>
<accession>A0ABQ5IQL5</accession>